<dbReference type="SUPFAM" id="SSF55008">
    <property type="entry name" value="HMA, heavy metal-associated domain"/>
    <property type="match status" value="1"/>
</dbReference>
<organism evidence="6">
    <name type="scientific">bioreactor metagenome</name>
    <dbReference type="NCBI Taxonomy" id="1076179"/>
    <lineage>
        <taxon>unclassified sequences</taxon>
        <taxon>metagenomes</taxon>
        <taxon>ecological metagenomes</taxon>
    </lineage>
</organism>
<dbReference type="InterPro" id="IPR045800">
    <property type="entry name" value="HMBD"/>
</dbReference>
<proteinExistence type="inferred from homology"/>
<evidence type="ECO:0000313" key="6">
    <source>
        <dbReference type="EMBL" id="MPM03511.1"/>
    </source>
</evidence>
<dbReference type="GO" id="GO:0046914">
    <property type="term" value="F:transition metal ion binding"/>
    <property type="evidence" value="ECO:0007669"/>
    <property type="project" value="TreeGrafter"/>
</dbReference>
<dbReference type="InterPro" id="IPR058792">
    <property type="entry name" value="Beta-barrel_RND_2"/>
</dbReference>
<feature type="region of interest" description="Disordered" evidence="3">
    <location>
        <begin position="416"/>
        <end position="439"/>
    </location>
</feature>
<dbReference type="Gene3D" id="3.30.70.100">
    <property type="match status" value="1"/>
</dbReference>
<dbReference type="PROSITE" id="PS50846">
    <property type="entry name" value="HMA_2"/>
    <property type="match status" value="1"/>
</dbReference>
<evidence type="ECO:0000256" key="3">
    <source>
        <dbReference type="SAM" id="MobiDB-lite"/>
    </source>
</evidence>
<dbReference type="Pfam" id="PF25954">
    <property type="entry name" value="Beta-barrel_RND_2"/>
    <property type="match status" value="1"/>
</dbReference>
<reference evidence="6" key="1">
    <citation type="submission" date="2019-08" db="EMBL/GenBank/DDBJ databases">
        <authorList>
            <person name="Kucharzyk K."/>
            <person name="Murdoch R.W."/>
            <person name="Higgins S."/>
            <person name="Loffler F."/>
        </authorList>
    </citation>
    <scope>NUCLEOTIDE SEQUENCE</scope>
</reference>
<dbReference type="SUPFAM" id="SSF111369">
    <property type="entry name" value="HlyD-like secretion proteins"/>
    <property type="match status" value="1"/>
</dbReference>
<dbReference type="InterPro" id="IPR006143">
    <property type="entry name" value="RND_pump_MFP"/>
</dbReference>
<dbReference type="InterPro" id="IPR051909">
    <property type="entry name" value="MFP_Cation_Efflux"/>
</dbReference>
<dbReference type="GO" id="GO:0030288">
    <property type="term" value="C:outer membrane-bounded periplasmic space"/>
    <property type="evidence" value="ECO:0007669"/>
    <property type="project" value="TreeGrafter"/>
</dbReference>
<keyword evidence="4" id="KW-0472">Membrane</keyword>
<evidence type="ECO:0000256" key="2">
    <source>
        <dbReference type="ARBA" id="ARBA00022448"/>
    </source>
</evidence>
<dbReference type="GO" id="GO:0060003">
    <property type="term" value="P:copper ion export"/>
    <property type="evidence" value="ECO:0007669"/>
    <property type="project" value="TreeGrafter"/>
</dbReference>
<dbReference type="GO" id="GO:0015679">
    <property type="term" value="P:plasma membrane copper ion transport"/>
    <property type="evidence" value="ECO:0007669"/>
    <property type="project" value="TreeGrafter"/>
</dbReference>
<evidence type="ECO:0000256" key="4">
    <source>
        <dbReference type="SAM" id="Phobius"/>
    </source>
</evidence>
<dbReference type="Pfam" id="PF25869">
    <property type="entry name" value="3HB_CusB"/>
    <property type="match status" value="1"/>
</dbReference>
<accession>A0A644WJ11</accession>
<dbReference type="Gene3D" id="2.40.30.170">
    <property type="match status" value="1"/>
</dbReference>
<name>A0A644WJ11_9ZZZZ</name>
<dbReference type="FunFam" id="2.40.30.170:FF:000010">
    <property type="entry name" value="Efflux RND transporter periplasmic adaptor subunit"/>
    <property type="match status" value="1"/>
</dbReference>
<feature type="domain" description="HMA" evidence="5">
    <location>
        <begin position="442"/>
        <end position="508"/>
    </location>
</feature>
<dbReference type="PANTHER" id="PTHR30097:SF15">
    <property type="entry name" value="CATION EFFLUX SYSTEM PROTEIN CUSB"/>
    <property type="match status" value="1"/>
</dbReference>
<sequence length="527" mass="57815">MEKIKNIFKSKYLRYALLLLIGLFVGWLIFGGSSSGHDESEHKEVVENQVWTCSMHPQIKQDKPGKCPICAMDLIPLRTGGSSDIADDGAIELSEEAAALANVQTSVVSRERPIKEVSLYGTIQPDERSLQSQTAHVGGRIEKLYVDFTGESVRQGATIATIYSPDLLNAQQELLEAIKLKETQPRLVEAAKEKLRLWKLTDEQIYKIETSGNVSPNIDIKANTSGIVISKKVSQGDYITAGSVLFDIANLSRVWAMFDAYEVDLPFLKVGDKLEFTLQAIPGKKFSGNISFIDPIIDKTTRTAKVRVETSNPGMELKPEMYASAIVNAPLKQLKNEIVIPKTAILWTGKRSIVYVKQANSNSPIFKLREIELGPSLGDSYVVLEGLTEGERIVTNGVFSIDASAQLEGKRSMMNNEASQPMTGHEGHDMSGGTSSKSNAKTEHAAINVNGSCEMCKERIETAAKTIAGVTTATWDQNAKQLHVNFESSKTSIDAISKAMAKVGHDTDKYKADQATYNALPDCCKYR</sequence>
<dbReference type="InterPro" id="IPR036163">
    <property type="entry name" value="HMA_dom_sf"/>
</dbReference>
<dbReference type="Pfam" id="PF25975">
    <property type="entry name" value="CzcB_C"/>
    <property type="match status" value="1"/>
</dbReference>
<dbReference type="Gene3D" id="6.10.140.730">
    <property type="match status" value="1"/>
</dbReference>
<keyword evidence="4" id="KW-0812">Transmembrane</keyword>
<keyword evidence="4" id="KW-1133">Transmembrane helix</keyword>
<dbReference type="Gene3D" id="2.40.420.20">
    <property type="match status" value="1"/>
</dbReference>
<comment type="caution">
    <text evidence="6">The sequence shown here is derived from an EMBL/GenBank/DDBJ whole genome shotgun (WGS) entry which is preliminary data.</text>
</comment>
<dbReference type="EMBL" id="VSSQ01000959">
    <property type="protein sequence ID" value="MPM03511.1"/>
    <property type="molecule type" value="Genomic_DNA"/>
</dbReference>
<dbReference type="Pfam" id="PF19335">
    <property type="entry name" value="HMBD"/>
    <property type="match status" value="1"/>
</dbReference>
<dbReference type="GO" id="GO:0016020">
    <property type="term" value="C:membrane"/>
    <property type="evidence" value="ECO:0007669"/>
    <property type="project" value="InterPro"/>
</dbReference>
<dbReference type="NCBIfam" id="TIGR01730">
    <property type="entry name" value="RND_mfp"/>
    <property type="match status" value="1"/>
</dbReference>
<evidence type="ECO:0000256" key="1">
    <source>
        <dbReference type="ARBA" id="ARBA00009477"/>
    </source>
</evidence>
<protein>
    <submittedName>
        <fullName evidence="6">Multidrug resistance protein MdtA</fullName>
    </submittedName>
</protein>
<comment type="similarity">
    <text evidence="1">Belongs to the membrane fusion protein (MFP) (TC 8.A.1) family.</text>
</comment>
<dbReference type="PANTHER" id="PTHR30097">
    <property type="entry name" value="CATION EFFLUX SYSTEM PROTEIN CUSB"/>
    <property type="match status" value="1"/>
</dbReference>
<dbReference type="Pfam" id="PF25919">
    <property type="entry name" value="BSH_CusB"/>
    <property type="match status" value="1"/>
</dbReference>
<dbReference type="GO" id="GO:0022857">
    <property type="term" value="F:transmembrane transporter activity"/>
    <property type="evidence" value="ECO:0007669"/>
    <property type="project" value="InterPro"/>
</dbReference>
<keyword evidence="2" id="KW-0813">Transport</keyword>
<dbReference type="InterPro" id="IPR058790">
    <property type="entry name" value="BSH_CusB"/>
</dbReference>
<feature type="transmembrane region" description="Helical" evidence="4">
    <location>
        <begin position="12"/>
        <end position="30"/>
    </location>
</feature>
<dbReference type="AlphaFoldDB" id="A0A644WJ11"/>
<evidence type="ECO:0000259" key="5">
    <source>
        <dbReference type="PROSITE" id="PS50846"/>
    </source>
</evidence>
<dbReference type="InterPro" id="IPR058791">
    <property type="entry name" value="3HB_CusB"/>
</dbReference>
<dbReference type="InterPro" id="IPR006121">
    <property type="entry name" value="HMA_dom"/>
</dbReference>
<dbReference type="InterPro" id="IPR058649">
    <property type="entry name" value="CzcB_C"/>
</dbReference>
<gene>
    <name evidence="6" type="primary">mdtA_37</name>
    <name evidence="6" type="ORF">SDC9_49778</name>
</gene>